<dbReference type="Gene3D" id="1.10.357.10">
    <property type="entry name" value="Tetracycline Repressor, domain 2"/>
    <property type="match status" value="1"/>
</dbReference>
<dbReference type="PANTHER" id="PTHR30055">
    <property type="entry name" value="HTH-TYPE TRANSCRIPTIONAL REGULATOR RUTR"/>
    <property type="match status" value="1"/>
</dbReference>
<dbReference type="InterPro" id="IPR009057">
    <property type="entry name" value="Homeodomain-like_sf"/>
</dbReference>
<feature type="domain" description="HTH tetR-type" evidence="5">
    <location>
        <begin position="10"/>
        <end position="70"/>
    </location>
</feature>
<dbReference type="InterPro" id="IPR025996">
    <property type="entry name" value="MT1864/Rv1816-like_C"/>
</dbReference>
<organism evidence="6 7">
    <name type="scientific">Gordonia alkaliphila</name>
    <dbReference type="NCBI Taxonomy" id="1053547"/>
    <lineage>
        <taxon>Bacteria</taxon>
        <taxon>Bacillati</taxon>
        <taxon>Actinomycetota</taxon>
        <taxon>Actinomycetes</taxon>
        <taxon>Mycobacteriales</taxon>
        <taxon>Gordoniaceae</taxon>
        <taxon>Gordonia</taxon>
    </lineage>
</organism>
<keyword evidence="3" id="KW-0804">Transcription</keyword>
<dbReference type="PANTHER" id="PTHR30055:SF243">
    <property type="entry name" value="HTH-TYPE TRANSCRIPTIONAL REGULATOR RV1816"/>
    <property type="match status" value="1"/>
</dbReference>
<reference evidence="7" key="1">
    <citation type="journal article" date="2019" name="Int. J. Syst. Evol. Microbiol.">
        <title>The Global Catalogue of Microorganisms (GCM) 10K type strain sequencing project: providing services to taxonomists for standard genome sequencing and annotation.</title>
        <authorList>
            <consortium name="The Broad Institute Genomics Platform"/>
            <consortium name="The Broad Institute Genome Sequencing Center for Infectious Disease"/>
            <person name="Wu L."/>
            <person name="Ma J."/>
        </authorList>
    </citation>
    <scope>NUCLEOTIDE SEQUENCE [LARGE SCALE GENOMIC DNA]</scope>
    <source>
        <strain evidence="7">JCM 18077</strain>
    </source>
</reference>
<proteinExistence type="predicted"/>
<dbReference type="Pfam" id="PF13305">
    <property type="entry name" value="TetR_C_33"/>
    <property type="match status" value="1"/>
</dbReference>
<feature type="DNA-binding region" description="H-T-H motif" evidence="4">
    <location>
        <begin position="33"/>
        <end position="52"/>
    </location>
</feature>
<dbReference type="InterPro" id="IPR036271">
    <property type="entry name" value="Tet_transcr_reg_TetR-rel_C_sf"/>
</dbReference>
<keyword evidence="1" id="KW-0805">Transcription regulation</keyword>
<dbReference type="EMBL" id="BAABIE010000006">
    <property type="protein sequence ID" value="GAA4747092.1"/>
    <property type="molecule type" value="Genomic_DNA"/>
</dbReference>
<dbReference type="RefSeq" id="WP_345313116.1">
    <property type="nucleotide sequence ID" value="NZ_BAABIE010000006.1"/>
</dbReference>
<dbReference type="InterPro" id="IPR001647">
    <property type="entry name" value="HTH_TetR"/>
</dbReference>
<dbReference type="InterPro" id="IPR050109">
    <property type="entry name" value="HTH-type_TetR-like_transc_reg"/>
</dbReference>
<protein>
    <submittedName>
        <fullName evidence="6">TetR/AcrR family transcriptional regulator</fullName>
    </submittedName>
</protein>
<evidence type="ECO:0000313" key="6">
    <source>
        <dbReference type="EMBL" id="GAA4747092.1"/>
    </source>
</evidence>
<dbReference type="PROSITE" id="PS50977">
    <property type="entry name" value="HTH_TETR_2"/>
    <property type="match status" value="1"/>
</dbReference>
<dbReference type="SUPFAM" id="SSF46689">
    <property type="entry name" value="Homeodomain-like"/>
    <property type="match status" value="1"/>
</dbReference>
<name>A0ABP8Z5B1_9ACTN</name>
<evidence type="ECO:0000256" key="3">
    <source>
        <dbReference type="ARBA" id="ARBA00023163"/>
    </source>
</evidence>
<evidence type="ECO:0000259" key="5">
    <source>
        <dbReference type="PROSITE" id="PS50977"/>
    </source>
</evidence>
<evidence type="ECO:0000313" key="7">
    <source>
        <dbReference type="Proteomes" id="UP001500822"/>
    </source>
</evidence>
<evidence type="ECO:0000256" key="4">
    <source>
        <dbReference type="PROSITE-ProRule" id="PRU00335"/>
    </source>
</evidence>
<dbReference type="Pfam" id="PF00440">
    <property type="entry name" value="TetR_N"/>
    <property type="match status" value="1"/>
</dbReference>
<keyword evidence="7" id="KW-1185">Reference proteome</keyword>
<keyword evidence="2 4" id="KW-0238">DNA-binding</keyword>
<sequence length="219" mass="23213">MTGIRETRRRAVDQQILDLGRIQLAQVGAAALSVRAIARDLGMASSAVYRYVASRDELLTRLVVASYDDLADHVAAASAAAAPPQRLATTLAAFREWAVGHPAEFALLYGSPVPGYQAPAAETTAPGTRVIALLLSLLPPTSDGAADLDPTLAAELQAIAAEFAPHLDAAGVLAALDLWTWLLGTVSQEIFEGYGRGTFADPDRVFDAQLRATLARFQF</sequence>
<accession>A0ABP8Z5B1</accession>
<comment type="caution">
    <text evidence="6">The sequence shown here is derived from an EMBL/GenBank/DDBJ whole genome shotgun (WGS) entry which is preliminary data.</text>
</comment>
<evidence type="ECO:0000256" key="1">
    <source>
        <dbReference type="ARBA" id="ARBA00023015"/>
    </source>
</evidence>
<dbReference type="Proteomes" id="UP001500822">
    <property type="component" value="Unassembled WGS sequence"/>
</dbReference>
<gene>
    <name evidence="6" type="ORF">GCM10023217_16200</name>
</gene>
<dbReference type="SUPFAM" id="SSF48498">
    <property type="entry name" value="Tetracyclin repressor-like, C-terminal domain"/>
    <property type="match status" value="1"/>
</dbReference>
<evidence type="ECO:0000256" key="2">
    <source>
        <dbReference type="ARBA" id="ARBA00023125"/>
    </source>
</evidence>